<reference evidence="2 3" key="1">
    <citation type="journal article" date="2020" name="Nature">
        <title>Six reference-quality genomes reveal evolution of bat adaptations.</title>
        <authorList>
            <person name="Jebb D."/>
            <person name="Huang Z."/>
            <person name="Pippel M."/>
            <person name="Hughes G.M."/>
            <person name="Lavrichenko K."/>
            <person name="Devanna P."/>
            <person name="Winkler S."/>
            <person name="Jermiin L.S."/>
            <person name="Skirmuntt E.C."/>
            <person name="Katzourakis A."/>
            <person name="Burkitt-Gray L."/>
            <person name="Ray D.A."/>
            <person name="Sullivan K.A.M."/>
            <person name="Roscito J.G."/>
            <person name="Kirilenko B.M."/>
            <person name="Davalos L.M."/>
            <person name="Corthals A.P."/>
            <person name="Power M.L."/>
            <person name="Jones G."/>
            <person name="Ransome R.D."/>
            <person name="Dechmann D.K.N."/>
            <person name="Locatelli A.G."/>
            <person name="Puechmaille S.J."/>
            <person name="Fedrigo O."/>
            <person name="Jarvis E.D."/>
            <person name="Hiller M."/>
            <person name="Vernes S.C."/>
            <person name="Myers E.W."/>
            <person name="Teeling E.C."/>
        </authorList>
    </citation>
    <scope>NUCLEOTIDE SEQUENCE [LARGE SCALE GENOMIC DNA]</scope>
    <source>
        <strain evidence="2">MRhiFer1</strain>
        <tissue evidence="2">Lung</tissue>
    </source>
</reference>
<feature type="compositionally biased region" description="Basic and acidic residues" evidence="1">
    <location>
        <begin position="27"/>
        <end position="36"/>
    </location>
</feature>
<protein>
    <submittedName>
        <fullName evidence="2">Uncharacterized protein</fullName>
    </submittedName>
</protein>
<gene>
    <name evidence="2" type="ORF">mRhiFer1_001778</name>
</gene>
<dbReference type="Proteomes" id="UP000585614">
    <property type="component" value="Unassembled WGS sequence"/>
</dbReference>
<organism evidence="2 3">
    <name type="scientific">Rhinolophus ferrumequinum</name>
    <name type="common">Greater horseshoe bat</name>
    <dbReference type="NCBI Taxonomy" id="59479"/>
    <lineage>
        <taxon>Eukaryota</taxon>
        <taxon>Metazoa</taxon>
        <taxon>Chordata</taxon>
        <taxon>Craniata</taxon>
        <taxon>Vertebrata</taxon>
        <taxon>Euteleostomi</taxon>
        <taxon>Mammalia</taxon>
        <taxon>Eutheria</taxon>
        <taxon>Laurasiatheria</taxon>
        <taxon>Chiroptera</taxon>
        <taxon>Yinpterochiroptera</taxon>
        <taxon>Rhinolophoidea</taxon>
        <taxon>Rhinolophidae</taxon>
        <taxon>Rhinolophinae</taxon>
        <taxon>Rhinolophus</taxon>
    </lineage>
</organism>
<evidence type="ECO:0000313" key="3">
    <source>
        <dbReference type="Proteomes" id="UP000585614"/>
    </source>
</evidence>
<dbReference type="AlphaFoldDB" id="A0A7J7X3B4"/>
<sequence>MSTQHPSPNEVWELVVPAHPSTQTQRDGQRACDRRQVSPPLTLGRASGQTPWLLSLQGELVAFLEDASQMGLHTDINKRQDLLQRHGAAPPRSS</sequence>
<dbReference type="InterPro" id="IPR027956">
    <property type="entry name" value="CIROZ"/>
</dbReference>
<dbReference type="EMBL" id="JACAGC010000009">
    <property type="protein sequence ID" value="KAF6344102.1"/>
    <property type="molecule type" value="Genomic_DNA"/>
</dbReference>
<feature type="region of interest" description="Disordered" evidence="1">
    <location>
        <begin position="20"/>
        <end position="47"/>
    </location>
</feature>
<comment type="caution">
    <text evidence="2">The sequence shown here is derived from an EMBL/GenBank/DDBJ whole genome shotgun (WGS) entry which is preliminary data.</text>
</comment>
<name>A0A7J7X3B4_RHIFE</name>
<dbReference type="PANTHER" id="PTHR38653:SF1">
    <property type="entry name" value="GENE 572-RELATED"/>
    <property type="match status" value="1"/>
</dbReference>
<proteinExistence type="predicted"/>
<dbReference type="PANTHER" id="PTHR38653">
    <property type="entry name" value="GENE 572-RELATED"/>
    <property type="match status" value="1"/>
</dbReference>
<evidence type="ECO:0000256" key="1">
    <source>
        <dbReference type="SAM" id="MobiDB-lite"/>
    </source>
</evidence>
<evidence type="ECO:0000313" key="2">
    <source>
        <dbReference type="EMBL" id="KAF6344102.1"/>
    </source>
</evidence>
<accession>A0A7J7X3B4</accession>